<reference evidence="1" key="1">
    <citation type="journal article" date="2021" name="PeerJ">
        <title>Extensive microbial diversity within the chicken gut microbiome revealed by metagenomics and culture.</title>
        <authorList>
            <person name="Gilroy R."/>
            <person name="Ravi A."/>
            <person name="Getino M."/>
            <person name="Pursley I."/>
            <person name="Horton D.L."/>
            <person name="Alikhan N.F."/>
            <person name="Baker D."/>
            <person name="Gharbi K."/>
            <person name="Hall N."/>
            <person name="Watson M."/>
            <person name="Adriaenssens E.M."/>
            <person name="Foster-Nyarko E."/>
            <person name="Jarju S."/>
            <person name="Secka A."/>
            <person name="Antonio M."/>
            <person name="Oren A."/>
            <person name="Chaudhuri R.R."/>
            <person name="La Ragione R."/>
            <person name="Hildebrand F."/>
            <person name="Pallen M.J."/>
        </authorList>
    </citation>
    <scope>NUCLEOTIDE SEQUENCE</scope>
    <source>
        <strain evidence="1">1277</strain>
    </source>
</reference>
<dbReference type="Proteomes" id="UP000776700">
    <property type="component" value="Unassembled WGS sequence"/>
</dbReference>
<sequence>MFTINGKSIKSKYNYKIHPRTKVTTTIRTEYYNEYKNLMDHIGQEYCKGFDIMIELLSEDEELLKEFIDRVKKY</sequence>
<gene>
    <name evidence="1" type="ORF">K8V90_06885</name>
</gene>
<reference evidence="1" key="2">
    <citation type="submission" date="2021-09" db="EMBL/GenBank/DDBJ databases">
        <authorList>
            <person name="Gilroy R."/>
        </authorList>
    </citation>
    <scope>NUCLEOTIDE SEQUENCE</scope>
    <source>
        <strain evidence="1">1277</strain>
    </source>
</reference>
<evidence type="ECO:0000313" key="1">
    <source>
        <dbReference type="EMBL" id="HJG96808.1"/>
    </source>
</evidence>
<protein>
    <submittedName>
        <fullName evidence="1">Uncharacterized protein</fullName>
    </submittedName>
</protein>
<comment type="caution">
    <text evidence="1">The sequence shown here is derived from an EMBL/GenBank/DDBJ whole genome shotgun (WGS) entry which is preliminary data.</text>
</comment>
<dbReference type="AlphaFoldDB" id="A0A921N130"/>
<evidence type="ECO:0000313" key="2">
    <source>
        <dbReference type="Proteomes" id="UP000776700"/>
    </source>
</evidence>
<proteinExistence type="predicted"/>
<dbReference type="EMBL" id="DYUB01000215">
    <property type="protein sequence ID" value="HJG96808.1"/>
    <property type="molecule type" value="Genomic_DNA"/>
</dbReference>
<name>A0A921N130_9FIRM</name>
<organism evidence="1 2">
    <name type="scientific">Romboutsia timonensis</name>
    <dbReference type="NCBI Taxonomy" id="1776391"/>
    <lineage>
        <taxon>Bacteria</taxon>
        <taxon>Bacillati</taxon>
        <taxon>Bacillota</taxon>
        <taxon>Clostridia</taxon>
        <taxon>Peptostreptococcales</taxon>
        <taxon>Peptostreptococcaceae</taxon>
        <taxon>Romboutsia</taxon>
    </lineage>
</organism>
<accession>A0A921N130</accession>